<organism evidence="1 2">
    <name type="scientific">Channa striata</name>
    <name type="common">Snakehead murrel</name>
    <name type="synonym">Ophicephalus striatus</name>
    <dbReference type="NCBI Taxonomy" id="64152"/>
    <lineage>
        <taxon>Eukaryota</taxon>
        <taxon>Metazoa</taxon>
        <taxon>Chordata</taxon>
        <taxon>Craniata</taxon>
        <taxon>Vertebrata</taxon>
        <taxon>Euteleostomi</taxon>
        <taxon>Actinopterygii</taxon>
        <taxon>Neopterygii</taxon>
        <taxon>Teleostei</taxon>
        <taxon>Neoteleostei</taxon>
        <taxon>Acanthomorphata</taxon>
        <taxon>Anabantaria</taxon>
        <taxon>Anabantiformes</taxon>
        <taxon>Channoidei</taxon>
        <taxon>Channidae</taxon>
        <taxon>Channa</taxon>
    </lineage>
</organism>
<protein>
    <submittedName>
        <fullName evidence="1">Uncharacterized protein</fullName>
    </submittedName>
</protein>
<evidence type="ECO:0000313" key="1">
    <source>
        <dbReference type="EMBL" id="KAK2824009.1"/>
    </source>
</evidence>
<dbReference type="AlphaFoldDB" id="A0AA88LTU0"/>
<keyword evidence="2" id="KW-1185">Reference proteome</keyword>
<comment type="caution">
    <text evidence="1">The sequence shown here is derived from an EMBL/GenBank/DDBJ whole genome shotgun (WGS) entry which is preliminary data.</text>
</comment>
<gene>
    <name evidence="1" type="ORF">Q5P01_021184</name>
</gene>
<name>A0AA88LTU0_CHASR</name>
<proteinExistence type="predicted"/>
<dbReference type="Proteomes" id="UP001187415">
    <property type="component" value="Unassembled WGS sequence"/>
</dbReference>
<evidence type="ECO:0000313" key="2">
    <source>
        <dbReference type="Proteomes" id="UP001187415"/>
    </source>
</evidence>
<reference evidence="1" key="1">
    <citation type="submission" date="2023-07" db="EMBL/GenBank/DDBJ databases">
        <title>Chromosome-level Genome Assembly of Striped Snakehead (Channa striata).</title>
        <authorList>
            <person name="Liu H."/>
        </authorList>
    </citation>
    <scope>NUCLEOTIDE SEQUENCE</scope>
    <source>
        <strain evidence="1">Gz</strain>
        <tissue evidence="1">Muscle</tissue>
    </source>
</reference>
<accession>A0AA88LTU0</accession>
<sequence>MFSLLQIDLQVFNTDPHLHVCIGWGIGKNGISPLIYMMNLVLTRSCCWKTAITPFSYHLLSLEPGMH</sequence>
<dbReference type="EMBL" id="JAUPFM010000017">
    <property type="protein sequence ID" value="KAK2824009.1"/>
    <property type="molecule type" value="Genomic_DNA"/>
</dbReference>